<sequence>MQTFLQQLPTLIGVLVGALASFAATSAAERARWRRAQSVRWDERRLAAYAEYAFAVKKVSTLAVRIAAHRGIHPDIDGLSPEEGMPLLAAAEEERTVKWETVLLLGTGGTVVAARAWHESAFRLQRIAAGAEVELSWADAIAAASKARRRFYEAAKADIGIAIGDLPESYEWQIGRLVADEARAGRPPAEGSTAPGR</sequence>
<reference evidence="1 2" key="1">
    <citation type="submission" date="2023-12" db="EMBL/GenBank/DDBJ databases">
        <title>Amycolatopsis sp. V23-08.</title>
        <authorList>
            <person name="Somphong A."/>
        </authorList>
    </citation>
    <scope>NUCLEOTIDE SEQUENCE [LARGE SCALE GENOMIC DNA]</scope>
    <source>
        <strain evidence="1 2">V23-08</strain>
    </source>
</reference>
<dbReference type="EMBL" id="JAYFSI010000001">
    <property type="protein sequence ID" value="MEA5359154.1"/>
    <property type="molecule type" value="Genomic_DNA"/>
</dbReference>
<evidence type="ECO:0000313" key="2">
    <source>
        <dbReference type="Proteomes" id="UP001304298"/>
    </source>
</evidence>
<evidence type="ECO:0008006" key="3">
    <source>
        <dbReference type="Google" id="ProtNLM"/>
    </source>
</evidence>
<protein>
    <recommendedName>
        <fullName evidence="3">Secreted protein</fullName>
    </recommendedName>
</protein>
<keyword evidence="2" id="KW-1185">Reference proteome</keyword>
<proteinExistence type="predicted"/>
<organism evidence="1 2">
    <name type="scientific">Amycolatopsis heterodermiae</name>
    <dbReference type="NCBI Taxonomy" id="3110235"/>
    <lineage>
        <taxon>Bacteria</taxon>
        <taxon>Bacillati</taxon>
        <taxon>Actinomycetota</taxon>
        <taxon>Actinomycetes</taxon>
        <taxon>Pseudonocardiales</taxon>
        <taxon>Pseudonocardiaceae</taxon>
        <taxon>Amycolatopsis</taxon>
    </lineage>
</organism>
<accession>A0ABU5R084</accession>
<gene>
    <name evidence="1" type="ORF">VA596_06360</name>
</gene>
<dbReference type="RefSeq" id="WP_323324381.1">
    <property type="nucleotide sequence ID" value="NZ_JAYFSI010000001.1"/>
</dbReference>
<name>A0ABU5R084_9PSEU</name>
<evidence type="ECO:0000313" key="1">
    <source>
        <dbReference type="EMBL" id="MEA5359154.1"/>
    </source>
</evidence>
<comment type="caution">
    <text evidence="1">The sequence shown here is derived from an EMBL/GenBank/DDBJ whole genome shotgun (WGS) entry which is preliminary data.</text>
</comment>
<dbReference type="Proteomes" id="UP001304298">
    <property type="component" value="Unassembled WGS sequence"/>
</dbReference>